<feature type="domain" description="PAC" evidence="7">
    <location>
        <begin position="293"/>
        <end position="345"/>
    </location>
</feature>
<dbReference type="SMART" id="SM00086">
    <property type="entry name" value="PAC"/>
    <property type="match status" value="3"/>
</dbReference>
<organism evidence="8 9">
    <name type="scientific">Ideonella dechloratans</name>
    <dbReference type="NCBI Taxonomy" id="36863"/>
    <lineage>
        <taxon>Bacteria</taxon>
        <taxon>Pseudomonadati</taxon>
        <taxon>Pseudomonadota</taxon>
        <taxon>Betaproteobacteria</taxon>
        <taxon>Burkholderiales</taxon>
        <taxon>Sphaerotilaceae</taxon>
        <taxon>Ideonella</taxon>
    </lineage>
</organism>
<feature type="transmembrane region" description="Helical" evidence="5">
    <location>
        <begin position="159"/>
        <end position="181"/>
    </location>
</feature>
<dbReference type="RefSeq" id="WP_151125113.1">
    <property type="nucleotide sequence ID" value="NZ_CP088082.1"/>
</dbReference>
<dbReference type="GO" id="GO:0000155">
    <property type="term" value="F:phosphorelay sensor kinase activity"/>
    <property type="evidence" value="ECO:0007669"/>
    <property type="project" value="InterPro"/>
</dbReference>
<proteinExistence type="predicted"/>
<dbReference type="InterPro" id="IPR000014">
    <property type="entry name" value="PAS"/>
</dbReference>
<dbReference type="Pfam" id="PF08448">
    <property type="entry name" value="PAS_4"/>
    <property type="match status" value="2"/>
</dbReference>
<keyword evidence="5" id="KW-0472">Membrane</keyword>
<dbReference type="EMBL" id="VZPB01000044">
    <property type="protein sequence ID" value="KAB0577775.1"/>
    <property type="molecule type" value="Genomic_DNA"/>
</dbReference>
<dbReference type="InterPro" id="IPR001610">
    <property type="entry name" value="PAC"/>
</dbReference>
<dbReference type="Gene3D" id="6.10.250.490">
    <property type="match status" value="1"/>
</dbReference>
<feature type="transmembrane region" description="Helical" evidence="5">
    <location>
        <begin position="16"/>
        <end position="33"/>
    </location>
</feature>
<keyword evidence="9" id="KW-1185">Reference proteome</keyword>
<evidence type="ECO:0000256" key="4">
    <source>
        <dbReference type="SAM" id="MobiDB-lite"/>
    </source>
</evidence>
<evidence type="ECO:0000256" key="1">
    <source>
        <dbReference type="ARBA" id="ARBA00022679"/>
    </source>
</evidence>
<dbReference type="InterPro" id="IPR036890">
    <property type="entry name" value="HATPase_C_sf"/>
</dbReference>
<dbReference type="OrthoDB" id="8752517at2"/>
<dbReference type="Gene3D" id="2.10.70.100">
    <property type="match status" value="1"/>
</dbReference>
<evidence type="ECO:0000313" key="9">
    <source>
        <dbReference type="Proteomes" id="UP000430120"/>
    </source>
</evidence>
<sequence length="934" mass="100342">MSLKASHAGMPQPPGPGAWGLLAAGALVLLSLWPPLQALMPEWTLPTRLSFLMLAGATWGHRRHPRLAAAVAAGAALLVLASALIHGLAHGPAGIGRPPGWPLLQLGLASGGLVVWSVAQPPAGRVGWTWLGAAGQLGVALAAWGGADLSWPIRGLLSWLAAAGLWLAWVQPVPAALLRALEGMLHRLRQRAPAGGASGPGLPAPGAAPPPASPAEPEPVALSRGLLQLAGWGMAMVSLGEEPRIIASNPAFAALLGHDVEALEGMLERRCVAPSCWVALATARAQAQIQGGAQVELRHRHRNGHELSTLVHLTLVRDATGQPSHYLVSVQDISALKQVQQQALGLATQLHAVLEAMPVGVWIGDAQGQTERINPAVQILGLYGRPEQASGRGDHESLMRRAVITGDVVRSGLRAVPDAQGVMREIQITAKPILDGRGRVVGVLAVDEDLTEARRSALALRHSSELLERIFNASMAGMALVNEAGEVVRCNLAWRLLVDAMEGQSLLATLSAGDLITVREELAAIARGERGMHMGEHAVRRPAAEPAWTSLVLSRLPGETDEQVRLLVQAADVEARRRADEEIAAARLRLTAAQRMAGMGEWQLDVERGTVNCSLELLRLLGYGPSDQVLPRGRWIERMPTEDRASYAAALEQALQGDGRLSIDTRLMRPDGEVMVVHLHAVMQRSGSGKVLMGTLQDVTERKRIEDALRASREQLRALVVYEGQLIEDERKRIAREVHDELGQLVTALRMDLSMLRQRLSADPDALQRAERMRQTMATMSDVVRHVASHLRPGALDMGLVAAIEWLAEDFSLRWETRCQLELPHEQEPSLPESVALALFRAVQESLTNIAKHAQASQVTIALEQRGTLLHLTVRDNGRGFDPEVVAARRGGGLGLLGMRERMLAIGAVIDIATGPTGTVVDILYDMDKNPSTP</sequence>
<dbReference type="InterPro" id="IPR003594">
    <property type="entry name" value="HATPase_dom"/>
</dbReference>
<dbReference type="AlphaFoldDB" id="A0A643F8J5"/>
<evidence type="ECO:0000256" key="5">
    <source>
        <dbReference type="SAM" id="Phobius"/>
    </source>
</evidence>
<evidence type="ECO:0000259" key="6">
    <source>
        <dbReference type="PROSITE" id="PS50109"/>
    </source>
</evidence>
<dbReference type="PANTHER" id="PTHR24421:SF59">
    <property type="entry name" value="OXYGEN SENSOR HISTIDINE KINASE NREB"/>
    <property type="match status" value="1"/>
</dbReference>
<keyword evidence="2" id="KW-0418">Kinase</keyword>
<keyword evidence="3" id="KW-0902">Two-component regulatory system</keyword>
<dbReference type="GO" id="GO:0046983">
    <property type="term" value="F:protein dimerization activity"/>
    <property type="evidence" value="ECO:0007669"/>
    <property type="project" value="InterPro"/>
</dbReference>
<dbReference type="InterPro" id="IPR013656">
    <property type="entry name" value="PAS_4"/>
</dbReference>
<dbReference type="InterPro" id="IPR000700">
    <property type="entry name" value="PAS-assoc_C"/>
</dbReference>
<dbReference type="Pfam" id="PF02518">
    <property type="entry name" value="HATPase_c"/>
    <property type="match status" value="1"/>
</dbReference>
<dbReference type="PROSITE" id="PS50109">
    <property type="entry name" value="HIS_KIN"/>
    <property type="match status" value="1"/>
</dbReference>
<feature type="region of interest" description="Disordered" evidence="4">
    <location>
        <begin position="193"/>
        <end position="218"/>
    </location>
</feature>
<dbReference type="GO" id="GO:0016020">
    <property type="term" value="C:membrane"/>
    <property type="evidence" value="ECO:0007669"/>
    <property type="project" value="InterPro"/>
</dbReference>
<evidence type="ECO:0000259" key="7">
    <source>
        <dbReference type="PROSITE" id="PS50113"/>
    </source>
</evidence>
<feature type="domain" description="Histidine kinase" evidence="6">
    <location>
        <begin position="737"/>
        <end position="929"/>
    </location>
</feature>
<dbReference type="Proteomes" id="UP000430120">
    <property type="component" value="Unassembled WGS sequence"/>
</dbReference>
<keyword evidence="5" id="KW-1133">Transmembrane helix</keyword>
<dbReference type="InterPro" id="IPR011712">
    <property type="entry name" value="Sig_transdc_His_kin_sub3_dim/P"/>
</dbReference>
<dbReference type="SUPFAM" id="SSF55785">
    <property type="entry name" value="PYP-like sensor domain (PAS domain)"/>
    <property type="match status" value="4"/>
</dbReference>
<dbReference type="InterPro" id="IPR035965">
    <property type="entry name" value="PAS-like_dom_sf"/>
</dbReference>
<dbReference type="PANTHER" id="PTHR24421">
    <property type="entry name" value="NITRATE/NITRITE SENSOR PROTEIN NARX-RELATED"/>
    <property type="match status" value="1"/>
</dbReference>
<dbReference type="Pfam" id="PF13188">
    <property type="entry name" value="PAS_8"/>
    <property type="match status" value="1"/>
</dbReference>
<dbReference type="SMART" id="SM00091">
    <property type="entry name" value="PAS"/>
    <property type="match status" value="4"/>
</dbReference>
<keyword evidence="5" id="KW-0812">Transmembrane</keyword>
<feature type="transmembrane region" description="Helical" evidence="5">
    <location>
        <begin position="67"/>
        <end position="89"/>
    </location>
</feature>
<dbReference type="Gene3D" id="3.30.565.10">
    <property type="entry name" value="Histidine kinase-like ATPase, C-terminal domain"/>
    <property type="match status" value="1"/>
</dbReference>
<feature type="domain" description="PAC" evidence="7">
    <location>
        <begin position="661"/>
        <end position="711"/>
    </location>
</feature>
<feature type="domain" description="PAC" evidence="7">
    <location>
        <begin position="409"/>
        <end position="462"/>
    </location>
</feature>
<dbReference type="SUPFAM" id="SSF55874">
    <property type="entry name" value="ATPase domain of HSP90 chaperone/DNA topoisomerase II/histidine kinase"/>
    <property type="match status" value="1"/>
</dbReference>
<dbReference type="Pfam" id="PF07730">
    <property type="entry name" value="HisKA_3"/>
    <property type="match status" value="1"/>
</dbReference>
<evidence type="ECO:0000313" key="8">
    <source>
        <dbReference type="EMBL" id="KAB0577775.1"/>
    </source>
</evidence>
<dbReference type="Pfam" id="PF08447">
    <property type="entry name" value="PAS_3"/>
    <property type="match status" value="1"/>
</dbReference>
<dbReference type="SMART" id="SM00387">
    <property type="entry name" value="HATPase_c"/>
    <property type="match status" value="1"/>
</dbReference>
<evidence type="ECO:0000256" key="3">
    <source>
        <dbReference type="ARBA" id="ARBA00023012"/>
    </source>
</evidence>
<keyword evidence="1" id="KW-0808">Transferase</keyword>
<protein>
    <submittedName>
        <fullName evidence="8">PAS domain S-box protein</fullName>
    </submittedName>
</protein>
<feature type="transmembrane region" description="Helical" evidence="5">
    <location>
        <begin position="126"/>
        <end position="147"/>
    </location>
</feature>
<dbReference type="CDD" id="cd16917">
    <property type="entry name" value="HATPase_UhpB-NarQ-NarX-like"/>
    <property type="match status" value="1"/>
</dbReference>
<dbReference type="PROSITE" id="PS50113">
    <property type="entry name" value="PAC"/>
    <property type="match status" value="3"/>
</dbReference>
<gene>
    <name evidence="8" type="ORF">F7Q92_16030</name>
</gene>
<dbReference type="Gene3D" id="3.30.450.20">
    <property type="entry name" value="PAS domain"/>
    <property type="match status" value="4"/>
</dbReference>
<dbReference type="InterPro" id="IPR050482">
    <property type="entry name" value="Sensor_HK_TwoCompSys"/>
</dbReference>
<name>A0A643F8J5_IDEDE</name>
<dbReference type="NCBIfam" id="TIGR00229">
    <property type="entry name" value="sensory_box"/>
    <property type="match status" value="2"/>
</dbReference>
<dbReference type="InterPro" id="IPR013655">
    <property type="entry name" value="PAS_fold_3"/>
</dbReference>
<accession>A0A643F8J5</accession>
<dbReference type="CDD" id="cd00130">
    <property type="entry name" value="PAS"/>
    <property type="match status" value="3"/>
</dbReference>
<dbReference type="Gene3D" id="1.20.5.1930">
    <property type="match status" value="1"/>
</dbReference>
<dbReference type="InterPro" id="IPR005467">
    <property type="entry name" value="His_kinase_dom"/>
</dbReference>
<feature type="compositionally biased region" description="Pro residues" evidence="4">
    <location>
        <begin position="202"/>
        <end position="217"/>
    </location>
</feature>
<comment type="caution">
    <text evidence="8">The sequence shown here is derived from an EMBL/GenBank/DDBJ whole genome shotgun (WGS) entry which is preliminary data.</text>
</comment>
<reference evidence="8 9" key="1">
    <citation type="submission" date="2019-09" db="EMBL/GenBank/DDBJ databases">
        <title>Draft genome sequences of 48 bacterial type strains from the CCUG.</title>
        <authorList>
            <person name="Tunovic T."/>
            <person name="Pineiro-Iglesias B."/>
            <person name="Unosson C."/>
            <person name="Inganas E."/>
            <person name="Ohlen M."/>
            <person name="Cardew S."/>
            <person name="Jensie-Markopoulos S."/>
            <person name="Salva-Serra F."/>
            <person name="Jaen-Luchoro D."/>
            <person name="Karlsson R."/>
            <person name="Svensson-Stadler L."/>
            <person name="Chun J."/>
            <person name="Moore E."/>
        </authorList>
    </citation>
    <scope>NUCLEOTIDE SEQUENCE [LARGE SCALE GENOMIC DNA]</scope>
    <source>
        <strain evidence="8 9">CCUG 30977</strain>
    </source>
</reference>
<evidence type="ECO:0000256" key="2">
    <source>
        <dbReference type="ARBA" id="ARBA00022777"/>
    </source>
</evidence>